<evidence type="ECO:0000313" key="2">
    <source>
        <dbReference type="Proteomes" id="UP001162164"/>
    </source>
</evidence>
<organism evidence="1 2">
    <name type="scientific">Molorchus minor</name>
    <dbReference type="NCBI Taxonomy" id="1323400"/>
    <lineage>
        <taxon>Eukaryota</taxon>
        <taxon>Metazoa</taxon>
        <taxon>Ecdysozoa</taxon>
        <taxon>Arthropoda</taxon>
        <taxon>Hexapoda</taxon>
        <taxon>Insecta</taxon>
        <taxon>Pterygota</taxon>
        <taxon>Neoptera</taxon>
        <taxon>Endopterygota</taxon>
        <taxon>Coleoptera</taxon>
        <taxon>Polyphaga</taxon>
        <taxon>Cucujiformia</taxon>
        <taxon>Chrysomeloidea</taxon>
        <taxon>Cerambycidae</taxon>
        <taxon>Lamiinae</taxon>
        <taxon>Monochamini</taxon>
        <taxon>Molorchus</taxon>
    </lineage>
</organism>
<evidence type="ECO:0000313" key="1">
    <source>
        <dbReference type="EMBL" id="KAJ8968193.1"/>
    </source>
</evidence>
<accession>A0ABQ9IX65</accession>
<dbReference type="Proteomes" id="UP001162164">
    <property type="component" value="Unassembled WGS sequence"/>
</dbReference>
<sequence>MQAVTKRIVKTFPGQKNMSLYIYTLYNSGFLKNCFGERNHLYAHPIFRKYKIEYNYGPLTYKITPTYVPEQPLKFKLTKRN</sequence>
<dbReference type="EMBL" id="JAPWTJ010002045">
    <property type="protein sequence ID" value="KAJ8968193.1"/>
    <property type="molecule type" value="Genomic_DNA"/>
</dbReference>
<name>A0ABQ9IX65_9CUCU</name>
<comment type="caution">
    <text evidence="1">The sequence shown here is derived from an EMBL/GenBank/DDBJ whole genome shotgun (WGS) entry which is preliminary data.</text>
</comment>
<reference evidence="1" key="1">
    <citation type="journal article" date="2023" name="Insect Mol. Biol.">
        <title>Genome sequencing provides insights into the evolution of gene families encoding plant cell wall-degrading enzymes in longhorned beetles.</title>
        <authorList>
            <person name="Shin N.R."/>
            <person name="Okamura Y."/>
            <person name="Kirsch R."/>
            <person name="Pauchet Y."/>
        </authorList>
    </citation>
    <scope>NUCLEOTIDE SEQUENCE</scope>
    <source>
        <strain evidence="1">MMC_N1</strain>
    </source>
</reference>
<proteinExistence type="predicted"/>
<protein>
    <submittedName>
        <fullName evidence="1">Uncharacterized protein</fullName>
    </submittedName>
</protein>
<keyword evidence="2" id="KW-1185">Reference proteome</keyword>
<gene>
    <name evidence="1" type="ORF">NQ317_006795</name>
</gene>